<comment type="caution">
    <text evidence="1">The sequence shown here is derived from an EMBL/GenBank/DDBJ whole genome shotgun (WGS) entry which is preliminary data.</text>
</comment>
<dbReference type="Gene3D" id="1.10.1220.10">
    <property type="entry name" value="Met repressor-like"/>
    <property type="match status" value="1"/>
</dbReference>
<keyword evidence="2" id="KW-1185">Reference proteome</keyword>
<dbReference type="Proteomes" id="UP001312908">
    <property type="component" value="Unassembled WGS sequence"/>
</dbReference>
<name>A0ABU7U0H3_9PROT</name>
<evidence type="ECO:0000313" key="1">
    <source>
        <dbReference type="EMBL" id="MEE8658312.1"/>
    </source>
</evidence>
<accession>A0ABU7U0H3</accession>
<dbReference type="InterPro" id="IPR013321">
    <property type="entry name" value="Arc_rbn_hlx_hlx"/>
</dbReference>
<dbReference type="EMBL" id="JAWJZY010000002">
    <property type="protein sequence ID" value="MEE8658312.1"/>
    <property type="molecule type" value="Genomic_DNA"/>
</dbReference>
<sequence length="89" mass="10721">MTHKHPTIQLFIPLNLKKWISKSAEKNCRTFEDEIIHHLAIARADSEKLRMPIEFDDIDPNASFDELRRYTKRLSKEVDEILRRCQWKD</sequence>
<proteinExistence type="predicted"/>
<organism evidence="1 2">
    <name type="scientific">Sorlinia euscelidii</name>
    <dbReference type="NCBI Taxonomy" id="3081148"/>
    <lineage>
        <taxon>Bacteria</taxon>
        <taxon>Pseudomonadati</taxon>
        <taxon>Pseudomonadota</taxon>
        <taxon>Alphaproteobacteria</taxon>
        <taxon>Acetobacterales</taxon>
        <taxon>Acetobacteraceae</taxon>
        <taxon>Sorlinia</taxon>
    </lineage>
</organism>
<reference evidence="1 2" key="1">
    <citation type="submission" date="2023-10" db="EMBL/GenBank/DDBJ databases">
        <title>Sorlinia euscelidii gen. nov., sp. nov., an acetic acid bacteria isolated from the gut of Euscelidius variegatus emitter.</title>
        <authorList>
            <person name="Michoud G."/>
            <person name="Marasco R."/>
            <person name="Seferji K."/>
            <person name="Gonella E."/>
            <person name="Garuglieri E."/>
            <person name="Alma A."/>
            <person name="Mapelli F."/>
            <person name="Borin S."/>
            <person name="Daffonchio D."/>
            <person name="Crotti E."/>
        </authorList>
    </citation>
    <scope>NUCLEOTIDE SEQUENCE [LARGE SCALE GENOMIC DNA]</scope>
    <source>
        <strain evidence="1 2">EV16P</strain>
    </source>
</reference>
<evidence type="ECO:0000313" key="2">
    <source>
        <dbReference type="Proteomes" id="UP001312908"/>
    </source>
</evidence>
<protein>
    <submittedName>
        <fullName evidence="1">Uncharacterized protein</fullName>
    </submittedName>
</protein>
<gene>
    <name evidence="1" type="ORF">DOFOFD_04740</name>
</gene>
<dbReference type="RefSeq" id="WP_394819260.1">
    <property type="nucleotide sequence ID" value="NZ_JAWJZY010000002.1"/>
</dbReference>